<accession>A0A9N7U3D8</accession>
<sequence length="131" mass="14941">MSACVRKSLQAEEKPQNIEQSVSWRIFGTIVNPVNTSDDTSPLQLWLVEVICSRADTDNWAVRRGAEIYDGSEVQPGEDRSVETELIHGRRVSGMQVDWNKQTHTHSDREREELGTNRRHEGDSRNHEGEA</sequence>
<protein>
    <submittedName>
        <fullName evidence="2">Uncharacterized protein</fullName>
    </submittedName>
</protein>
<proteinExistence type="predicted"/>
<gene>
    <name evidence="2" type="ORF">PLEPLA_LOCUS12100</name>
</gene>
<keyword evidence="3" id="KW-1185">Reference proteome</keyword>
<evidence type="ECO:0000313" key="3">
    <source>
        <dbReference type="Proteomes" id="UP001153269"/>
    </source>
</evidence>
<dbReference type="EMBL" id="CADEAL010000711">
    <property type="protein sequence ID" value="CAB1424179.1"/>
    <property type="molecule type" value="Genomic_DNA"/>
</dbReference>
<comment type="caution">
    <text evidence="2">The sequence shown here is derived from an EMBL/GenBank/DDBJ whole genome shotgun (WGS) entry which is preliminary data.</text>
</comment>
<dbReference type="AlphaFoldDB" id="A0A9N7U3D8"/>
<dbReference type="Proteomes" id="UP001153269">
    <property type="component" value="Unassembled WGS sequence"/>
</dbReference>
<reference evidence="2" key="1">
    <citation type="submission" date="2020-03" db="EMBL/GenBank/DDBJ databases">
        <authorList>
            <person name="Weist P."/>
        </authorList>
    </citation>
    <scope>NUCLEOTIDE SEQUENCE</scope>
</reference>
<organism evidence="2 3">
    <name type="scientific">Pleuronectes platessa</name>
    <name type="common">European plaice</name>
    <dbReference type="NCBI Taxonomy" id="8262"/>
    <lineage>
        <taxon>Eukaryota</taxon>
        <taxon>Metazoa</taxon>
        <taxon>Chordata</taxon>
        <taxon>Craniata</taxon>
        <taxon>Vertebrata</taxon>
        <taxon>Euteleostomi</taxon>
        <taxon>Actinopterygii</taxon>
        <taxon>Neopterygii</taxon>
        <taxon>Teleostei</taxon>
        <taxon>Neoteleostei</taxon>
        <taxon>Acanthomorphata</taxon>
        <taxon>Carangaria</taxon>
        <taxon>Pleuronectiformes</taxon>
        <taxon>Pleuronectoidei</taxon>
        <taxon>Pleuronectidae</taxon>
        <taxon>Pleuronectes</taxon>
    </lineage>
</organism>
<name>A0A9N7U3D8_PLEPL</name>
<evidence type="ECO:0000313" key="2">
    <source>
        <dbReference type="EMBL" id="CAB1424179.1"/>
    </source>
</evidence>
<evidence type="ECO:0000256" key="1">
    <source>
        <dbReference type="SAM" id="MobiDB-lite"/>
    </source>
</evidence>
<feature type="region of interest" description="Disordered" evidence="1">
    <location>
        <begin position="93"/>
        <end position="131"/>
    </location>
</feature>
<feature type="compositionally biased region" description="Basic and acidic residues" evidence="1">
    <location>
        <begin position="105"/>
        <end position="131"/>
    </location>
</feature>